<evidence type="ECO:0000256" key="4">
    <source>
        <dbReference type="ARBA" id="ARBA00022946"/>
    </source>
</evidence>
<sequence>MMLRFRSLGVSRLPTSQRLLRTSFAPKYFLTSYSSNTQVPLETTPIKKDTQTTAEPTNEITTNKTDASLPWYLQMTQLKEERDLVKANEQVNIEFPPNSPQSLEQMCNFLAKEQGMKDILIFDMRNQDVLTSKMADFMVIATAKSIKHCQSTFLELNKLIKRDYNQFAYLEGNINQNEEKKRKKRMLRKNNLGGVWNVNKRNINTHDSNEAWYMIDTRTDNIFVNILTEQRRTELNLEELYAPENEKSEWSHQNSTIPQKQSSNDLLDVNDENNVLAGLRRLAEQRRQYSTSSRHYSTITRISNIKLTEQITTLLKNKDFDTCGKLILKELDTPNSVKNLDILIATKNSLVNELSHSSEEPVDIKSWMQTFDLAWPLSLPEDENEFWMVRNEFVKLLAFSQNNMVGMRLFTNEYFKVKMYHNSKISMGEINAFLSLSVSKLRKIKSKRSGTKTLKNQNKTISDFLDLFIGHRLESQILRNPKTLELLLETMIYDQETRLVSMPRTINHLSSIPQLPEQVIESIISILSSNNLWPELFKFWKERSSRIVDGQDKRPWLQFLQAVTKCDDQNILAAFIEDGNLLWLLRYRISITPEMSNELKVLFSKADPENIAFNYQRAQFNL</sequence>
<dbReference type="AlphaFoldDB" id="A0AAV5RTC2"/>
<keyword evidence="4 7" id="KW-0809">Transit peptide</keyword>
<keyword evidence="5 7" id="KW-0496">Mitochondrion</keyword>
<evidence type="ECO:0000256" key="7">
    <source>
        <dbReference type="RuleBase" id="RU367062"/>
    </source>
</evidence>
<name>A0AAV5RTC2_MAUHU</name>
<comment type="subcellular location">
    <subcellularLocation>
        <location evidence="1 7">Mitochondrion inner membrane</location>
        <topology evidence="1 7">Peripheral membrane protein</topology>
        <orientation evidence="1 7">Matrix side</orientation>
    </subcellularLocation>
</comment>
<evidence type="ECO:0000256" key="6">
    <source>
        <dbReference type="ARBA" id="ARBA00023136"/>
    </source>
</evidence>
<evidence type="ECO:0000256" key="1">
    <source>
        <dbReference type="ARBA" id="ARBA00004443"/>
    </source>
</evidence>
<evidence type="ECO:0000256" key="2">
    <source>
        <dbReference type="ARBA" id="ARBA00010787"/>
    </source>
</evidence>
<evidence type="ECO:0000313" key="10">
    <source>
        <dbReference type="EMBL" id="GMM54680.1"/>
    </source>
</evidence>
<dbReference type="Gene3D" id="3.30.460.10">
    <property type="entry name" value="Beta Polymerase, domain 2"/>
    <property type="match status" value="1"/>
</dbReference>
<accession>A0AAV5RTC2</accession>
<dbReference type="Pfam" id="PF02410">
    <property type="entry name" value="RsfS"/>
    <property type="match status" value="1"/>
</dbReference>
<evidence type="ECO:0000256" key="3">
    <source>
        <dbReference type="ARBA" id="ARBA00022792"/>
    </source>
</evidence>
<gene>
    <name evidence="10" type="ORF">DAKH74_012960</name>
</gene>
<organism evidence="10 11">
    <name type="scientific">Maudiozyma humilis</name>
    <name type="common">Sour dough yeast</name>
    <name type="synonym">Kazachstania humilis</name>
    <dbReference type="NCBI Taxonomy" id="51915"/>
    <lineage>
        <taxon>Eukaryota</taxon>
        <taxon>Fungi</taxon>
        <taxon>Dikarya</taxon>
        <taxon>Ascomycota</taxon>
        <taxon>Saccharomycotina</taxon>
        <taxon>Saccharomycetes</taxon>
        <taxon>Saccharomycetales</taxon>
        <taxon>Saccharomycetaceae</taxon>
        <taxon>Maudiozyma</taxon>
    </lineage>
</organism>
<evidence type="ECO:0000259" key="9">
    <source>
        <dbReference type="Pfam" id="PF13929"/>
    </source>
</evidence>
<comment type="caution">
    <text evidence="10">The sequence shown here is derived from an EMBL/GenBank/DDBJ whole genome shotgun (WGS) entry which is preliminary data.</text>
</comment>
<dbReference type="SUPFAM" id="SSF81301">
    <property type="entry name" value="Nucleotidyltransferase"/>
    <property type="match status" value="1"/>
</dbReference>
<dbReference type="GO" id="GO:0048255">
    <property type="term" value="P:mRNA stabilization"/>
    <property type="evidence" value="ECO:0007669"/>
    <property type="project" value="InterPro"/>
</dbReference>
<dbReference type="GO" id="GO:0140053">
    <property type="term" value="P:mitochondrial gene expression"/>
    <property type="evidence" value="ECO:0007669"/>
    <property type="project" value="UniProtKB-UniRule"/>
</dbReference>
<evidence type="ECO:0000256" key="8">
    <source>
        <dbReference type="SAM" id="MobiDB-lite"/>
    </source>
</evidence>
<dbReference type="Pfam" id="PF13929">
    <property type="entry name" value="mRNA_stabil"/>
    <property type="match status" value="1"/>
</dbReference>
<comment type="function">
    <text evidence="7">Mitochondrial mRNA stabilization factor.</text>
</comment>
<proteinExistence type="inferred from homology"/>
<dbReference type="PANTHER" id="PTHR28087:SF1">
    <property type="entry name" value="ATPASE SYNTHESIS PROTEIN 25, MITOCHONDRIAL"/>
    <property type="match status" value="1"/>
</dbReference>
<feature type="compositionally biased region" description="Polar residues" evidence="8">
    <location>
        <begin position="251"/>
        <end position="263"/>
    </location>
</feature>
<protein>
    <recommendedName>
        <fullName evidence="7">ATPase synthesis protein 25</fullName>
    </recommendedName>
</protein>
<keyword evidence="6 7" id="KW-0472">Membrane</keyword>
<dbReference type="InterPro" id="IPR043519">
    <property type="entry name" value="NT_sf"/>
</dbReference>
<dbReference type="PANTHER" id="PTHR28087">
    <property type="entry name" value="ATPASE SYNTHESIS PROTEIN 25, MITOCHONDRIAL"/>
    <property type="match status" value="1"/>
</dbReference>
<dbReference type="EMBL" id="BTGD01000003">
    <property type="protein sequence ID" value="GMM54680.1"/>
    <property type="molecule type" value="Genomic_DNA"/>
</dbReference>
<evidence type="ECO:0000313" key="11">
    <source>
        <dbReference type="Proteomes" id="UP001377567"/>
    </source>
</evidence>
<comment type="similarity">
    <text evidence="2 7">Belongs to the ATP25 family.</text>
</comment>
<keyword evidence="3 7" id="KW-0999">Mitochondrion inner membrane</keyword>
<dbReference type="GO" id="GO:0005743">
    <property type="term" value="C:mitochondrial inner membrane"/>
    <property type="evidence" value="ECO:0007669"/>
    <property type="project" value="UniProtKB-SubCell"/>
</dbReference>
<dbReference type="Proteomes" id="UP001377567">
    <property type="component" value="Unassembled WGS sequence"/>
</dbReference>
<dbReference type="InterPro" id="IPR025210">
    <property type="entry name" value="ATP25_mRNA_stabil_dom"/>
</dbReference>
<feature type="domain" description="ATP25 mRNA stabilisation" evidence="9">
    <location>
        <begin position="313"/>
        <end position="606"/>
    </location>
</feature>
<feature type="region of interest" description="Disordered" evidence="8">
    <location>
        <begin position="246"/>
        <end position="265"/>
    </location>
</feature>
<dbReference type="InterPro" id="IPR040152">
    <property type="entry name" value="Atp25"/>
</dbReference>
<keyword evidence="11" id="KW-1185">Reference proteome</keyword>
<evidence type="ECO:0000256" key="5">
    <source>
        <dbReference type="ARBA" id="ARBA00023128"/>
    </source>
</evidence>
<reference evidence="10 11" key="1">
    <citation type="journal article" date="2023" name="Elife">
        <title>Identification of key yeast species and microbe-microbe interactions impacting larval growth of Drosophila in the wild.</title>
        <authorList>
            <person name="Mure A."/>
            <person name="Sugiura Y."/>
            <person name="Maeda R."/>
            <person name="Honda K."/>
            <person name="Sakurai N."/>
            <person name="Takahashi Y."/>
            <person name="Watada M."/>
            <person name="Katoh T."/>
            <person name="Gotoh A."/>
            <person name="Gotoh Y."/>
            <person name="Taniguchi I."/>
            <person name="Nakamura K."/>
            <person name="Hayashi T."/>
            <person name="Katayama T."/>
            <person name="Uemura T."/>
            <person name="Hattori Y."/>
        </authorList>
    </citation>
    <scope>NUCLEOTIDE SEQUENCE [LARGE SCALE GENOMIC DNA]</scope>
    <source>
        <strain evidence="10 11">KH-74</strain>
    </source>
</reference>